<dbReference type="Proteomes" id="UP001155241">
    <property type="component" value="Unassembled WGS sequence"/>
</dbReference>
<protein>
    <submittedName>
        <fullName evidence="1">Uncharacterized protein</fullName>
    </submittedName>
</protein>
<organism evidence="1 2">
    <name type="scientific">Aeoliella straminimaris</name>
    <dbReference type="NCBI Taxonomy" id="2954799"/>
    <lineage>
        <taxon>Bacteria</taxon>
        <taxon>Pseudomonadati</taxon>
        <taxon>Planctomycetota</taxon>
        <taxon>Planctomycetia</taxon>
        <taxon>Pirellulales</taxon>
        <taxon>Lacipirellulaceae</taxon>
        <taxon>Aeoliella</taxon>
    </lineage>
</organism>
<evidence type="ECO:0000313" key="2">
    <source>
        <dbReference type="Proteomes" id="UP001155241"/>
    </source>
</evidence>
<sequence>MSFDIFFISSRWSDEPQSRTNPFTGETSCEKVLLPLSDRERIAAQAVLEELTPEGLDNHGCYSRDFAEGGSVEVFAEDLVDGCMVAIRGSLSDPVLDLLLRLGTAGNMSMCPAMDPPVVVATSDQVLRNAPATYKNRALCTTIEELRAVLANGFEGWKRFRDMVVDS</sequence>
<proteinExistence type="predicted"/>
<dbReference type="EMBL" id="JAMXLR010000006">
    <property type="protein sequence ID" value="MCO6042595.1"/>
    <property type="molecule type" value="Genomic_DNA"/>
</dbReference>
<gene>
    <name evidence="1" type="ORF">NG895_01620</name>
</gene>
<evidence type="ECO:0000313" key="1">
    <source>
        <dbReference type="EMBL" id="MCO6042595.1"/>
    </source>
</evidence>
<name>A0A9X2JE44_9BACT</name>
<dbReference type="RefSeq" id="WP_252850693.1">
    <property type="nucleotide sequence ID" value="NZ_JAMXLR010000006.1"/>
</dbReference>
<dbReference type="AlphaFoldDB" id="A0A9X2JE44"/>
<comment type="caution">
    <text evidence="1">The sequence shown here is derived from an EMBL/GenBank/DDBJ whole genome shotgun (WGS) entry which is preliminary data.</text>
</comment>
<reference evidence="1" key="1">
    <citation type="submission" date="2022-06" db="EMBL/GenBank/DDBJ databases">
        <title>Aeoliella straminimaris, a novel planctomycete from sediments.</title>
        <authorList>
            <person name="Vitorino I.R."/>
            <person name="Lage O.M."/>
        </authorList>
    </citation>
    <scope>NUCLEOTIDE SEQUENCE</scope>
    <source>
        <strain evidence="1">ICT_H6.2</strain>
    </source>
</reference>
<accession>A0A9X2JE44</accession>
<keyword evidence="2" id="KW-1185">Reference proteome</keyword>